<evidence type="ECO:0000313" key="14">
    <source>
        <dbReference type="EMBL" id="KKQ65410.1"/>
    </source>
</evidence>
<evidence type="ECO:0000256" key="2">
    <source>
        <dbReference type="ARBA" id="ARBA00022490"/>
    </source>
</evidence>
<comment type="subcellular location">
    <subcellularLocation>
        <location evidence="9">Cytoplasm</location>
    </subcellularLocation>
</comment>
<dbReference type="Gene3D" id="3.40.50.620">
    <property type="entry name" value="HUPs"/>
    <property type="match status" value="2"/>
</dbReference>
<dbReference type="HAMAP" id="MF_00049_B">
    <property type="entry name" value="Leu_tRNA_synth_B"/>
    <property type="match status" value="1"/>
</dbReference>
<dbReference type="GO" id="GO:0005524">
    <property type="term" value="F:ATP binding"/>
    <property type="evidence" value="ECO:0007669"/>
    <property type="project" value="UniProtKB-UniRule"/>
</dbReference>
<accession>A0A0G0JQN9</accession>
<dbReference type="GO" id="GO:0006429">
    <property type="term" value="P:leucyl-tRNA aminoacylation"/>
    <property type="evidence" value="ECO:0007669"/>
    <property type="project" value="UniProtKB-UniRule"/>
</dbReference>
<dbReference type="InterPro" id="IPR009080">
    <property type="entry name" value="tRNAsynth_Ia_anticodon-bd"/>
</dbReference>
<keyword evidence="2 9" id="KW-0963">Cytoplasm</keyword>
<dbReference type="PANTHER" id="PTHR43740:SF2">
    <property type="entry name" value="LEUCINE--TRNA LIGASE, MITOCHONDRIAL"/>
    <property type="match status" value="1"/>
</dbReference>
<reference evidence="14 15" key="1">
    <citation type="journal article" date="2015" name="Nature">
        <title>rRNA introns, odd ribosomes, and small enigmatic genomes across a large radiation of phyla.</title>
        <authorList>
            <person name="Brown C.T."/>
            <person name="Hug L.A."/>
            <person name="Thomas B.C."/>
            <person name="Sharon I."/>
            <person name="Castelle C.J."/>
            <person name="Singh A."/>
            <person name="Wilkins M.J."/>
            <person name="Williams K.H."/>
            <person name="Banfield J.F."/>
        </authorList>
    </citation>
    <scope>NUCLEOTIDE SEQUENCE [LARGE SCALE GENOMIC DNA]</scope>
</reference>
<evidence type="ECO:0000256" key="9">
    <source>
        <dbReference type="HAMAP-Rule" id="MF_00049"/>
    </source>
</evidence>
<dbReference type="FunFam" id="1.10.730.10:FF:000002">
    <property type="entry name" value="Leucine--tRNA ligase"/>
    <property type="match status" value="1"/>
</dbReference>
<evidence type="ECO:0000256" key="8">
    <source>
        <dbReference type="ARBA" id="ARBA00047469"/>
    </source>
</evidence>
<dbReference type="GO" id="GO:0004823">
    <property type="term" value="F:leucine-tRNA ligase activity"/>
    <property type="evidence" value="ECO:0007669"/>
    <property type="project" value="UniProtKB-UniRule"/>
</dbReference>
<evidence type="ECO:0000256" key="1">
    <source>
        <dbReference type="ARBA" id="ARBA00005594"/>
    </source>
</evidence>
<comment type="catalytic activity">
    <reaction evidence="8 9">
        <text>tRNA(Leu) + L-leucine + ATP = L-leucyl-tRNA(Leu) + AMP + diphosphate</text>
        <dbReference type="Rhea" id="RHEA:11688"/>
        <dbReference type="Rhea" id="RHEA-COMP:9613"/>
        <dbReference type="Rhea" id="RHEA-COMP:9622"/>
        <dbReference type="ChEBI" id="CHEBI:30616"/>
        <dbReference type="ChEBI" id="CHEBI:33019"/>
        <dbReference type="ChEBI" id="CHEBI:57427"/>
        <dbReference type="ChEBI" id="CHEBI:78442"/>
        <dbReference type="ChEBI" id="CHEBI:78494"/>
        <dbReference type="ChEBI" id="CHEBI:456215"/>
        <dbReference type="EC" id="6.1.1.4"/>
    </reaction>
</comment>
<dbReference type="InterPro" id="IPR001412">
    <property type="entry name" value="aa-tRNA-synth_I_CS"/>
</dbReference>
<dbReference type="SUPFAM" id="SSF52374">
    <property type="entry name" value="Nucleotidylyl transferase"/>
    <property type="match status" value="1"/>
</dbReference>
<comment type="caution">
    <text evidence="14">The sequence shown here is derived from an EMBL/GenBank/DDBJ whole genome shotgun (WGS) entry which is preliminary data.</text>
</comment>
<dbReference type="Pfam" id="PF00133">
    <property type="entry name" value="tRNA-synt_1"/>
    <property type="match status" value="2"/>
</dbReference>
<dbReference type="PRINTS" id="PR00985">
    <property type="entry name" value="TRNASYNTHLEU"/>
</dbReference>
<keyword evidence="4 9" id="KW-0547">Nucleotide-binding</keyword>
<evidence type="ECO:0000256" key="10">
    <source>
        <dbReference type="RuleBase" id="RU363035"/>
    </source>
</evidence>
<comment type="similarity">
    <text evidence="1 9 10">Belongs to the class-I aminoacyl-tRNA synthetase family.</text>
</comment>
<dbReference type="AlphaFoldDB" id="A0A0G0JQN9"/>
<dbReference type="CDD" id="cd00812">
    <property type="entry name" value="LeuRS_core"/>
    <property type="match status" value="1"/>
</dbReference>
<keyword evidence="5 9" id="KW-0067">ATP-binding</keyword>
<dbReference type="GO" id="GO:0002161">
    <property type="term" value="F:aminoacyl-tRNA deacylase activity"/>
    <property type="evidence" value="ECO:0007669"/>
    <property type="project" value="InterPro"/>
</dbReference>
<dbReference type="Gene3D" id="1.10.730.10">
    <property type="entry name" value="Isoleucyl-tRNA Synthetase, Domain 1"/>
    <property type="match status" value="2"/>
</dbReference>
<proteinExistence type="inferred from homology"/>
<feature type="binding site" evidence="9">
    <location>
        <position position="606"/>
    </location>
    <ligand>
        <name>ATP</name>
        <dbReference type="ChEBI" id="CHEBI:30616"/>
    </ligand>
</feature>
<keyword evidence="6 9" id="KW-0648">Protein biosynthesis</keyword>
<feature type="short sequence motif" description="'KMSKS' region" evidence="9">
    <location>
        <begin position="603"/>
        <end position="607"/>
    </location>
</feature>
<name>A0A0G0JQN9_9BACT</name>
<evidence type="ECO:0000256" key="6">
    <source>
        <dbReference type="ARBA" id="ARBA00022917"/>
    </source>
</evidence>
<dbReference type="InterPro" id="IPR009008">
    <property type="entry name" value="Val/Leu/Ile-tRNA-synth_edit"/>
</dbReference>
<evidence type="ECO:0000313" key="15">
    <source>
        <dbReference type="Proteomes" id="UP000034235"/>
    </source>
</evidence>
<organism evidence="14 15">
    <name type="scientific">Candidatus Daviesbacteria bacterium GW2011_GWA2_38_24</name>
    <dbReference type="NCBI Taxonomy" id="1618422"/>
    <lineage>
        <taxon>Bacteria</taxon>
        <taxon>Candidatus Daviesiibacteriota</taxon>
    </lineage>
</organism>
<dbReference type="InterPro" id="IPR002300">
    <property type="entry name" value="aa-tRNA-synth_Ia"/>
</dbReference>
<comment type="caution">
    <text evidence="9">Lacks conserved residue(s) required for the propagation of feature annotation.</text>
</comment>
<evidence type="ECO:0000256" key="7">
    <source>
        <dbReference type="ARBA" id="ARBA00023146"/>
    </source>
</evidence>
<dbReference type="InterPro" id="IPR013155">
    <property type="entry name" value="M/V/L/I-tRNA-synth_anticd-bd"/>
</dbReference>
<dbReference type="CDD" id="cd07958">
    <property type="entry name" value="Anticodon_Ia_Leu_BEm"/>
    <property type="match status" value="1"/>
</dbReference>
<dbReference type="Pfam" id="PF08264">
    <property type="entry name" value="Anticodon_1"/>
    <property type="match status" value="1"/>
</dbReference>
<gene>
    <name evidence="9" type="primary">leuS</name>
    <name evidence="14" type="ORF">US86_C0011G0009</name>
</gene>
<dbReference type="Proteomes" id="UP000034235">
    <property type="component" value="Unassembled WGS sequence"/>
</dbReference>
<feature type="domain" description="Aminoacyl-tRNA synthetase class Ia" evidence="11">
    <location>
        <begin position="429"/>
        <end position="633"/>
    </location>
</feature>
<dbReference type="EC" id="6.1.1.4" evidence="9"/>
<dbReference type="InterPro" id="IPR002302">
    <property type="entry name" value="Leu-tRNA-ligase"/>
</dbReference>
<evidence type="ECO:0000256" key="4">
    <source>
        <dbReference type="ARBA" id="ARBA00022741"/>
    </source>
</evidence>
<sequence>MKPINNKNDESRIEPEHLSNTQEYLPELIEKKWQKIWKETKLFSPDMDKSEKPFYNLMMFPYPSAEGMHVGNMYAFSGADVYARFKRMQGYDVFEPFGLDGFGIHSENYSLKIGRHPMEQAEISMKNFYRQIELTGISIDWSRLVETYDPLYYKWTQYLFIKLFKAGLAHRKKAQVNWCPSCKTVLSDEQVISGECERCSSVVEKKGLEQWFFKITNYAQRLLDNLEKLDWTEKVKVAQHQWIGRSEGATINLILENTNNVIEVFTTRPDTLYGVTFLALSVNHPLAQSIQEGKIKEVVEQDKVVEFIKEVKSKTPDFSNDSSKDKLGIFTGLYAINPINQERVPIWVTNYVLSDYGTGAIMGVPAHDERDLDFAKKYNLSIREVIDKSSNKIINSSKWNDLDSTNSLSTILDVLEKENIGKREVRYHLRDWLISRQRYWGAPIPMIFCEYCKNQGVGERDDMPGWYCEDEEKLPVKLLYIEDYKPMGTGKAPLANYPSFYKTTCPKCGNKARRETDVSDTFLDSAWYFLRYTSTEKDIIFDKNRIKKWLPVSIYIGGAEHSVLHLLYSRFMTMALKDLGFIDFEEPFTRFYAHGLIIKEGAKMSKSKGNIIVPDEYIAKFGADTLRMYLMFLGPFSQGGNFRDNGITGMHRFIKRLWNLFLQHIDSKATITVESNKKMHETIKRVTVNLEGLHYNTAISSLMEWYKYLNTQPSISRLELEILVKLLVPFAPHLAEEVWYRLNSAKLDTKEAKWSIHQQSWPVYDNQYLIKDVSLVVIQVNGKRRGEIEVPKTSLDDKEHLQKLAEEQTKRYLVGKNIKDVVYVPGKILNFVV</sequence>
<dbReference type="PROSITE" id="PS00178">
    <property type="entry name" value="AA_TRNA_LIGASE_I"/>
    <property type="match status" value="1"/>
</dbReference>
<dbReference type="InterPro" id="IPR025709">
    <property type="entry name" value="Leu_tRNA-synth_edit"/>
</dbReference>
<dbReference type="InterPro" id="IPR014729">
    <property type="entry name" value="Rossmann-like_a/b/a_fold"/>
</dbReference>
<dbReference type="EMBL" id="LBUP01000011">
    <property type="protein sequence ID" value="KKQ65410.1"/>
    <property type="molecule type" value="Genomic_DNA"/>
</dbReference>
<dbReference type="GO" id="GO:0005829">
    <property type="term" value="C:cytosol"/>
    <property type="evidence" value="ECO:0007669"/>
    <property type="project" value="TreeGrafter"/>
</dbReference>
<evidence type="ECO:0000256" key="3">
    <source>
        <dbReference type="ARBA" id="ARBA00022598"/>
    </source>
</evidence>
<feature type="domain" description="Aminoacyl-tRNA synthetase class Ia" evidence="11">
    <location>
        <begin position="32"/>
        <end position="239"/>
    </location>
</feature>
<dbReference type="SUPFAM" id="SSF47323">
    <property type="entry name" value="Anticodon-binding domain of a subclass of class I aminoacyl-tRNA synthetases"/>
    <property type="match status" value="1"/>
</dbReference>
<evidence type="ECO:0000259" key="11">
    <source>
        <dbReference type="Pfam" id="PF00133"/>
    </source>
</evidence>
<keyword evidence="3 9" id="KW-0436">Ligase</keyword>
<dbReference type="PANTHER" id="PTHR43740">
    <property type="entry name" value="LEUCYL-TRNA SYNTHETASE"/>
    <property type="match status" value="1"/>
</dbReference>
<dbReference type="PATRIC" id="fig|1618422.5.peg.1133"/>
<evidence type="ECO:0000259" key="13">
    <source>
        <dbReference type="Pfam" id="PF13603"/>
    </source>
</evidence>
<feature type="domain" description="Leucyl-tRNA synthetase editing" evidence="13">
    <location>
        <begin position="241"/>
        <end position="392"/>
    </location>
</feature>
<dbReference type="NCBIfam" id="TIGR00396">
    <property type="entry name" value="leuS_bact"/>
    <property type="match status" value="1"/>
</dbReference>
<keyword evidence="7 9" id="KW-0030">Aminoacyl-tRNA synthetase</keyword>
<evidence type="ECO:0000256" key="5">
    <source>
        <dbReference type="ARBA" id="ARBA00022840"/>
    </source>
</evidence>
<feature type="domain" description="Methionyl/Valyl/Leucyl/Isoleucyl-tRNA synthetase anticodon-binding" evidence="12">
    <location>
        <begin position="677"/>
        <end position="794"/>
    </location>
</feature>
<dbReference type="SUPFAM" id="SSF50677">
    <property type="entry name" value="ValRS/IleRS/LeuRS editing domain"/>
    <property type="match status" value="1"/>
</dbReference>
<protein>
    <recommendedName>
        <fullName evidence="9">Leucine--tRNA ligase</fullName>
        <ecNumber evidence="9">6.1.1.4</ecNumber>
    </recommendedName>
    <alternativeName>
        <fullName evidence="9">Leucyl-tRNA synthetase</fullName>
        <shortName evidence="9">LeuRS</shortName>
    </alternativeName>
</protein>
<dbReference type="Pfam" id="PF13603">
    <property type="entry name" value="tRNA-synt_1_2"/>
    <property type="match status" value="1"/>
</dbReference>
<evidence type="ECO:0000259" key="12">
    <source>
        <dbReference type="Pfam" id="PF08264"/>
    </source>
</evidence>